<dbReference type="Pfam" id="PF01047">
    <property type="entry name" value="MarR"/>
    <property type="match status" value="1"/>
</dbReference>
<dbReference type="InterPro" id="IPR036388">
    <property type="entry name" value="WH-like_DNA-bd_sf"/>
</dbReference>
<comment type="caution">
    <text evidence="5">The sequence shown here is derived from an EMBL/GenBank/DDBJ whole genome shotgun (WGS) entry which is preliminary data.</text>
</comment>
<dbReference type="GO" id="GO:0003700">
    <property type="term" value="F:DNA-binding transcription factor activity"/>
    <property type="evidence" value="ECO:0007669"/>
    <property type="project" value="InterPro"/>
</dbReference>
<evidence type="ECO:0000256" key="1">
    <source>
        <dbReference type="ARBA" id="ARBA00023015"/>
    </source>
</evidence>
<dbReference type="PANTHER" id="PTHR42756">
    <property type="entry name" value="TRANSCRIPTIONAL REGULATOR, MARR"/>
    <property type="match status" value="1"/>
</dbReference>
<proteinExistence type="predicted"/>
<evidence type="ECO:0000256" key="3">
    <source>
        <dbReference type="ARBA" id="ARBA00023163"/>
    </source>
</evidence>
<dbReference type="SUPFAM" id="SSF46785">
    <property type="entry name" value="Winged helix' DNA-binding domain"/>
    <property type="match status" value="1"/>
</dbReference>
<keyword evidence="2" id="KW-0238">DNA-binding</keyword>
<dbReference type="InterPro" id="IPR000835">
    <property type="entry name" value="HTH_MarR-typ"/>
</dbReference>
<evidence type="ECO:0000313" key="6">
    <source>
        <dbReference type="Proteomes" id="UP000391834"/>
    </source>
</evidence>
<protein>
    <recommendedName>
        <fullName evidence="4">HTH marR-type domain-containing protein</fullName>
    </recommendedName>
</protein>
<dbReference type="PRINTS" id="PR00598">
    <property type="entry name" value="HTHMARR"/>
</dbReference>
<accession>A0A5M4AXA0</accession>
<dbReference type="OrthoDB" id="1467380at2"/>
<reference evidence="5 6" key="1">
    <citation type="submission" date="2019-10" db="EMBL/GenBank/DDBJ databases">
        <title>Prolixibacter strains distinguished by the presence of nitrate reductase genes were adept at nitrate-dependent anaerobic corrosion of metallic iron and carbon steel.</title>
        <authorList>
            <person name="Iino T."/>
            <person name="Shono N."/>
            <person name="Ito K."/>
            <person name="Nakamura R."/>
            <person name="Sueoka K."/>
            <person name="Harayama S."/>
            <person name="Ohkuma M."/>
        </authorList>
    </citation>
    <scope>NUCLEOTIDE SEQUENCE [LARGE SCALE GENOMIC DNA]</scope>
    <source>
        <strain evidence="5 6">JCM 13498</strain>
    </source>
</reference>
<dbReference type="Proteomes" id="UP000391834">
    <property type="component" value="Unassembled WGS sequence"/>
</dbReference>
<name>A0A5M4AXA0_9BACT</name>
<evidence type="ECO:0000259" key="4">
    <source>
        <dbReference type="PROSITE" id="PS50995"/>
    </source>
</evidence>
<dbReference type="AlphaFoldDB" id="A0A5M4AXA0"/>
<dbReference type="Gene3D" id="1.10.10.10">
    <property type="entry name" value="Winged helix-like DNA-binding domain superfamily/Winged helix DNA-binding domain"/>
    <property type="match status" value="1"/>
</dbReference>
<keyword evidence="3" id="KW-0804">Transcription</keyword>
<keyword evidence="6" id="KW-1185">Reference proteome</keyword>
<keyword evidence="1" id="KW-0805">Transcription regulation</keyword>
<dbReference type="InterPro" id="IPR036390">
    <property type="entry name" value="WH_DNA-bd_sf"/>
</dbReference>
<dbReference type="GO" id="GO:0003677">
    <property type="term" value="F:DNA binding"/>
    <property type="evidence" value="ECO:0007669"/>
    <property type="project" value="UniProtKB-KW"/>
</dbReference>
<feature type="domain" description="HTH marR-type" evidence="4">
    <location>
        <begin position="1"/>
        <end position="135"/>
    </location>
</feature>
<sequence>MKLEEVIAFILTQSEQIEEKARLQSELRDVTNHQIHCLKSINNLKNPTPTILSKELAITKPSTTAMIEKLVKKDLIKKVPSKKDGRVFHLQITAKGKKIIQWHHSIHTKIADRISKNLNESEKDILVYLLTKAVAEE</sequence>
<dbReference type="PANTHER" id="PTHR42756:SF1">
    <property type="entry name" value="TRANSCRIPTIONAL REPRESSOR OF EMRAB OPERON"/>
    <property type="match status" value="1"/>
</dbReference>
<dbReference type="RefSeq" id="WP_025863214.1">
    <property type="nucleotide sequence ID" value="NZ_BLAX01000001.1"/>
</dbReference>
<dbReference type="EMBL" id="BLAX01000001">
    <property type="protein sequence ID" value="GET32308.1"/>
    <property type="molecule type" value="Genomic_DNA"/>
</dbReference>
<gene>
    <name evidence="5" type="ORF">PbJCM13498_11710</name>
</gene>
<dbReference type="SMART" id="SM00347">
    <property type="entry name" value="HTH_MARR"/>
    <property type="match status" value="1"/>
</dbReference>
<evidence type="ECO:0000256" key="2">
    <source>
        <dbReference type="ARBA" id="ARBA00023125"/>
    </source>
</evidence>
<evidence type="ECO:0000313" key="5">
    <source>
        <dbReference type="EMBL" id="GET32308.1"/>
    </source>
</evidence>
<organism evidence="5 6">
    <name type="scientific">Prolixibacter bellariivorans</name>
    <dbReference type="NCBI Taxonomy" id="314319"/>
    <lineage>
        <taxon>Bacteria</taxon>
        <taxon>Pseudomonadati</taxon>
        <taxon>Bacteroidota</taxon>
        <taxon>Bacteroidia</taxon>
        <taxon>Marinilabiliales</taxon>
        <taxon>Prolixibacteraceae</taxon>
        <taxon>Prolixibacter</taxon>
    </lineage>
</organism>
<dbReference type="PROSITE" id="PS50995">
    <property type="entry name" value="HTH_MARR_2"/>
    <property type="match status" value="1"/>
</dbReference>